<keyword evidence="7" id="KW-1185">Reference proteome</keyword>
<accession>A0ABD0YW38</accession>
<evidence type="ECO:0000256" key="2">
    <source>
        <dbReference type="ARBA" id="ARBA00007884"/>
    </source>
</evidence>
<feature type="domain" description="NADH:ubiquinone oxidoreductase intermediate-associated protein 30" evidence="5">
    <location>
        <begin position="9"/>
        <end position="161"/>
    </location>
</feature>
<dbReference type="InterPro" id="IPR039131">
    <property type="entry name" value="NDUFAF1"/>
</dbReference>
<evidence type="ECO:0000256" key="1">
    <source>
        <dbReference type="ARBA" id="ARBA00004173"/>
    </source>
</evidence>
<dbReference type="Proteomes" id="UP001558652">
    <property type="component" value="Unassembled WGS sequence"/>
</dbReference>
<organism evidence="6 7">
    <name type="scientific">Ranatra chinensis</name>
    <dbReference type="NCBI Taxonomy" id="642074"/>
    <lineage>
        <taxon>Eukaryota</taxon>
        <taxon>Metazoa</taxon>
        <taxon>Ecdysozoa</taxon>
        <taxon>Arthropoda</taxon>
        <taxon>Hexapoda</taxon>
        <taxon>Insecta</taxon>
        <taxon>Pterygota</taxon>
        <taxon>Neoptera</taxon>
        <taxon>Paraneoptera</taxon>
        <taxon>Hemiptera</taxon>
        <taxon>Heteroptera</taxon>
        <taxon>Panheteroptera</taxon>
        <taxon>Nepomorpha</taxon>
        <taxon>Nepidae</taxon>
        <taxon>Ranatrinae</taxon>
        <taxon>Ranatra</taxon>
    </lineage>
</organism>
<dbReference type="PANTHER" id="PTHR13194">
    <property type="entry name" value="COMPLEX I INTERMEDIATE-ASSOCIATED PROTEIN 30"/>
    <property type="match status" value="1"/>
</dbReference>
<dbReference type="InterPro" id="IPR008979">
    <property type="entry name" value="Galactose-bd-like_sf"/>
</dbReference>
<dbReference type="PANTHER" id="PTHR13194:SF18">
    <property type="entry name" value="COMPLEX I INTERMEDIATE-ASSOCIATED PROTEIN 30, MITOCHONDRIAL"/>
    <property type="match status" value="1"/>
</dbReference>
<proteinExistence type="inferred from homology"/>
<comment type="similarity">
    <text evidence="2">Belongs to the CIA30 family.</text>
</comment>
<comment type="caution">
    <text evidence="6">The sequence shown here is derived from an EMBL/GenBank/DDBJ whole genome shotgun (WGS) entry which is preliminary data.</text>
</comment>
<sequence>MTCDADNNEGFSSCKFIINGQNKGVFKGFLSTDIPKDGKTRRAGYCSIRTKRARKSFKRESYLNWTPYTHLVLRVRGDGRSYLLNISTCGYFDQLWNDVYHYILYTRGGPYWQVSKIPFSKFFFTSKGRVQDIQQKVPLDSVTHFGITAADKINGPFSLEIDYIGLEFDPTHTEEFAYEMYTLPKNIAGY</sequence>
<evidence type="ECO:0000313" key="6">
    <source>
        <dbReference type="EMBL" id="KAL1140169.1"/>
    </source>
</evidence>
<dbReference type="Pfam" id="PF08547">
    <property type="entry name" value="CIA30"/>
    <property type="match status" value="1"/>
</dbReference>
<dbReference type="GO" id="GO:0005739">
    <property type="term" value="C:mitochondrion"/>
    <property type="evidence" value="ECO:0007669"/>
    <property type="project" value="UniProtKB-SubCell"/>
</dbReference>
<dbReference type="SUPFAM" id="SSF49785">
    <property type="entry name" value="Galactose-binding domain-like"/>
    <property type="match status" value="1"/>
</dbReference>
<dbReference type="AlphaFoldDB" id="A0ABD0YW38"/>
<name>A0ABD0YW38_9HEMI</name>
<evidence type="ECO:0000256" key="3">
    <source>
        <dbReference type="ARBA" id="ARBA00023128"/>
    </source>
</evidence>
<evidence type="ECO:0000259" key="5">
    <source>
        <dbReference type="Pfam" id="PF08547"/>
    </source>
</evidence>
<dbReference type="EMBL" id="JBFDAA010000001">
    <property type="protein sequence ID" value="KAL1140169.1"/>
    <property type="molecule type" value="Genomic_DNA"/>
</dbReference>
<keyword evidence="3" id="KW-0496">Mitochondrion</keyword>
<protein>
    <recommendedName>
        <fullName evidence="5">NADH:ubiquinone oxidoreductase intermediate-associated protein 30 domain-containing protein</fullName>
    </recommendedName>
</protein>
<evidence type="ECO:0000256" key="4">
    <source>
        <dbReference type="ARBA" id="ARBA00023186"/>
    </source>
</evidence>
<dbReference type="InterPro" id="IPR013857">
    <property type="entry name" value="NADH-UbQ_OxRdtase-assoc_prot30"/>
</dbReference>
<comment type="subcellular location">
    <subcellularLocation>
        <location evidence="1">Mitochondrion</location>
    </subcellularLocation>
</comment>
<reference evidence="6 7" key="1">
    <citation type="submission" date="2024-07" db="EMBL/GenBank/DDBJ databases">
        <title>Chromosome-level genome assembly of the water stick insect Ranatra chinensis (Heteroptera: Nepidae).</title>
        <authorList>
            <person name="Liu X."/>
        </authorList>
    </citation>
    <scope>NUCLEOTIDE SEQUENCE [LARGE SCALE GENOMIC DNA]</scope>
    <source>
        <strain evidence="6">Cailab_2021Rc</strain>
        <tissue evidence="6">Muscle</tissue>
    </source>
</reference>
<keyword evidence="4" id="KW-0143">Chaperone</keyword>
<gene>
    <name evidence="6" type="ORF">AAG570_000101</name>
</gene>
<evidence type="ECO:0000313" key="7">
    <source>
        <dbReference type="Proteomes" id="UP001558652"/>
    </source>
</evidence>